<accession>A0A371GCY3</accession>
<dbReference type="OrthoDB" id="1936908at2759"/>
<feature type="region of interest" description="Disordered" evidence="1">
    <location>
        <begin position="74"/>
        <end position="95"/>
    </location>
</feature>
<organism evidence="2 3">
    <name type="scientific">Mucuna pruriens</name>
    <name type="common">Velvet bean</name>
    <name type="synonym">Dolichos pruriens</name>
    <dbReference type="NCBI Taxonomy" id="157652"/>
    <lineage>
        <taxon>Eukaryota</taxon>
        <taxon>Viridiplantae</taxon>
        <taxon>Streptophyta</taxon>
        <taxon>Embryophyta</taxon>
        <taxon>Tracheophyta</taxon>
        <taxon>Spermatophyta</taxon>
        <taxon>Magnoliopsida</taxon>
        <taxon>eudicotyledons</taxon>
        <taxon>Gunneridae</taxon>
        <taxon>Pentapetalae</taxon>
        <taxon>rosids</taxon>
        <taxon>fabids</taxon>
        <taxon>Fabales</taxon>
        <taxon>Fabaceae</taxon>
        <taxon>Papilionoideae</taxon>
        <taxon>50 kb inversion clade</taxon>
        <taxon>NPAAA clade</taxon>
        <taxon>indigoferoid/millettioid clade</taxon>
        <taxon>Phaseoleae</taxon>
        <taxon>Mucuna</taxon>
    </lineage>
</organism>
<feature type="non-terminal residue" evidence="2">
    <location>
        <position position="1"/>
    </location>
</feature>
<keyword evidence="3" id="KW-1185">Reference proteome</keyword>
<gene>
    <name evidence="2" type="ORF">CR513_30046</name>
</gene>
<proteinExistence type="predicted"/>
<evidence type="ECO:0000313" key="3">
    <source>
        <dbReference type="Proteomes" id="UP000257109"/>
    </source>
</evidence>
<dbReference type="AlphaFoldDB" id="A0A371GCY3"/>
<protein>
    <submittedName>
        <fullName evidence="2">Uncharacterized protein</fullName>
    </submittedName>
</protein>
<dbReference type="Proteomes" id="UP000257109">
    <property type="component" value="Unassembled WGS sequence"/>
</dbReference>
<name>A0A371GCY3_MUCPR</name>
<reference evidence="2" key="1">
    <citation type="submission" date="2018-05" db="EMBL/GenBank/DDBJ databases">
        <title>Draft genome of Mucuna pruriens seed.</title>
        <authorList>
            <person name="Nnadi N.E."/>
            <person name="Vos R."/>
            <person name="Hasami M.H."/>
            <person name="Devisetty U.K."/>
            <person name="Aguiy J.C."/>
        </authorList>
    </citation>
    <scope>NUCLEOTIDE SEQUENCE [LARGE SCALE GENOMIC DNA]</scope>
    <source>
        <strain evidence="2">JCA_2017</strain>
    </source>
</reference>
<sequence length="95" mass="11706">MGCRKNQKGVVLVDEYITRFEYLKLFKDWKCRKFKEKLRYELKWVIIPMEIREFLKLVEKVKVVKWLEFNPRMARSQGTRSSGFKKSFYQKKPYS</sequence>
<evidence type="ECO:0000313" key="2">
    <source>
        <dbReference type="EMBL" id="RDX88376.1"/>
    </source>
</evidence>
<dbReference type="EMBL" id="QJKJ01005957">
    <property type="protein sequence ID" value="RDX88376.1"/>
    <property type="molecule type" value="Genomic_DNA"/>
</dbReference>
<evidence type="ECO:0000256" key="1">
    <source>
        <dbReference type="SAM" id="MobiDB-lite"/>
    </source>
</evidence>
<comment type="caution">
    <text evidence="2">The sequence shown here is derived from an EMBL/GenBank/DDBJ whole genome shotgun (WGS) entry which is preliminary data.</text>
</comment>